<dbReference type="PANTHER" id="PTHR33138">
    <property type="entry name" value="OS01G0690200 PROTEIN"/>
    <property type="match status" value="1"/>
</dbReference>
<sequence length="531" mass="58352">MNSHNFSLFSFPRLSIIIKLLVLFQSLHGFSNPEEFYHTCGNTFTCGNTITCIGYPFRGSNDPPCCGHPSLVLTCNDRNDITTIDIMNTMYHVMEINQATCWLEDVMEGTCPKELTLDHSIFDYASSYMNFTFLYGCPSINIPYLSLVSCGSAGYDGVYVLPGTPQGPGNCNASVVVPVLVSGNGGGRPTNSTGWDQVLRQGFQSTWKIDRENCSDCIESTGRCAYSFEKNRTTCFCPNPPFISDTCSITSGASLAKRSVVAVLLTAAYSQPPTATTATYPNCNRTFSCGTIINVTYPFTGGDRPSHCGLPDFVLTRWNNTTTELSDGSLTYRVLQLDQSQKTLILSRSDLYNNTCPSEFHNTTLNSTLFSFDGRRNEVLNLFYGCNSTAMNMMSHNLFSCNSSDFNFTDAYYLTGPVPRDPILRILYCSVGITVPIPRTVGNRLTAPGSQLRLGEALMEGFSVNYSVPYERLCIECGRLGGQCGFDSVLGQPVCICGDTPCPFHLTLPPEGSPNSTETFQGNWEFLMLCL</sequence>
<comment type="caution">
    <text evidence="10">The sequence shown here is derived from an EMBL/GenBank/DDBJ whole genome shotgun (WGS) entry which is preliminary data.</text>
</comment>
<accession>A0A2G9GJ43</accession>
<evidence type="ECO:0000256" key="3">
    <source>
        <dbReference type="ARBA" id="ARBA00022729"/>
    </source>
</evidence>
<organism evidence="10 11">
    <name type="scientific">Handroanthus impetiginosus</name>
    <dbReference type="NCBI Taxonomy" id="429701"/>
    <lineage>
        <taxon>Eukaryota</taxon>
        <taxon>Viridiplantae</taxon>
        <taxon>Streptophyta</taxon>
        <taxon>Embryophyta</taxon>
        <taxon>Tracheophyta</taxon>
        <taxon>Spermatophyta</taxon>
        <taxon>Magnoliopsida</taxon>
        <taxon>eudicotyledons</taxon>
        <taxon>Gunneridae</taxon>
        <taxon>Pentapetalae</taxon>
        <taxon>asterids</taxon>
        <taxon>lamiids</taxon>
        <taxon>Lamiales</taxon>
        <taxon>Bignoniaceae</taxon>
        <taxon>Crescentiina</taxon>
        <taxon>Tabebuia alliance</taxon>
        <taxon>Handroanthus</taxon>
    </lineage>
</organism>
<comment type="subcellular location">
    <subcellularLocation>
        <location evidence="1">Membrane</location>
        <topology evidence="1">Single-pass membrane protein</topology>
    </subcellularLocation>
</comment>
<reference evidence="11" key="1">
    <citation type="journal article" date="2018" name="Gigascience">
        <title>Genome assembly of the Pink Ipe (Handroanthus impetiginosus, Bignoniaceae), a highly valued, ecologically keystone Neotropical timber forest tree.</title>
        <authorList>
            <person name="Silva-Junior O.B."/>
            <person name="Grattapaglia D."/>
            <person name="Novaes E."/>
            <person name="Collevatti R.G."/>
        </authorList>
    </citation>
    <scope>NUCLEOTIDE SEQUENCE [LARGE SCALE GENOMIC DNA]</scope>
    <source>
        <strain evidence="11">cv. UFG-1</strain>
    </source>
</reference>
<evidence type="ECO:0000256" key="4">
    <source>
        <dbReference type="ARBA" id="ARBA00023180"/>
    </source>
</evidence>
<keyword evidence="3 7" id="KW-0732">Signal</keyword>
<dbReference type="InterPro" id="IPR032872">
    <property type="entry name" value="WAK_assoc_C"/>
</dbReference>
<dbReference type="GO" id="GO:0016020">
    <property type="term" value="C:membrane"/>
    <property type="evidence" value="ECO:0007669"/>
    <property type="project" value="UniProtKB-SubCell"/>
</dbReference>
<dbReference type="EMBL" id="NKXS01004812">
    <property type="protein sequence ID" value="PIN05319.1"/>
    <property type="molecule type" value="Genomic_DNA"/>
</dbReference>
<dbReference type="STRING" id="429701.A0A2G9GJ43"/>
<dbReference type="AlphaFoldDB" id="A0A2G9GJ43"/>
<dbReference type="EC" id="2.7.11.1" evidence="2"/>
<comment type="catalytic activity">
    <reaction evidence="6">
        <text>L-seryl-[protein] + ATP = O-phospho-L-seryl-[protein] + ADP + H(+)</text>
        <dbReference type="Rhea" id="RHEA:17989"/>
        <dbReference type="Rhea" id="RHEA-COMP:9863"/>
        <dbReference type="Rhea" id="RHEA-COMP:11604"/>
        <dbReference type="ChEBI" id="CHEBI:15378"/>
        <dbReference type="ChEBI" id="CHEBI:29999"/>
        <dbReference type="ChEBI" id="CHEBI:30616"/>
        <dbReference type="ChEBI" id="CHEBI:83421"/>
        <dbReference type="ChEBI" id="CHEBI:456216"/>
        <dbReference type="EC" id="2.7.11.1"/>
    </reaction>
</comment>
<dbReference type="GO" id="GO:0030247">
    <property type="term" value="F:polysaccharide binding"/>
    <property type="evidence" value="ECO:0007669"/>
    <property type="project" value="InterPro"/>
</dbReference>
<dbReference type="Pfam" id="PF13947">
    <property type="entry name" value="GUB_WAK_bind"/>
    <property type="match status" value="2"/>
</dbReference>
<evidence type="ECO:0000256" key="1">
    <source>
        <dbReference type="ARBA" id="ARBA00004167"/>
    </source>
</evidence>
<name>A0A2G9GJ43_9LAMI</name>
<proteinExistence type="predicted"/>
<feature type="domain" description="Wall-associated receptor kinase galacturonan-binding" evidence="8">
    <location>
        <begin position="40"/>
        <end position="100"/>
    </location>
</feature>
<evidence type="ECO:0000313" key="10">
    <source>
        <dbReference type="EMBL" id="PIN05319.1"/>
    </source>
</evidence>
<dbReference type="Pfam" id="PF14380">
    <property type="entry name" value="WAK_assoc"/>
    <property type="match status" value="2"/>
</dbReference>
<gene>
    <name evidence="10" type="ORF">CDL12_22140</name>
</gene>
<evidence type="ECO:0000313" key="11">
    <source>
        <dbReference type="Proteomes" id="UP000231279"/>
    </source>
</evidence>
<dbReference type="PANTHER" id="PTHR33138:SF87">
    <property type="entry name" value="WALL-ASSOCIATED RECEPTOR KINASE, GALACTURONAN-BINDING DOMAIN-CONTAINING PROTEIN"/>
    <property type="match status" value="1"/>
</dbReference>
<feature type="domain" description="Wall-associated receptor kinase C-terminal" evidence="9">
    <location>
        <begin position="168"/>
        <end position="239"/>
    </location>
</feature>
<evidence type="ECO:0000256" key="2">
    <source>
        <dbReference type="ARBA" id="ARBA00012513"/>
    </source>
</evidence>
<comment type="catalytic activity">
    <reaction evidence="5">
        <text>L-threonyl-[protein] + ATP = O-phospho-L-threonyl-[protein] + ADP + H(+)</text>
        <dbReference type="Rhea" id="RHEA:46608"/>
        <dbReference type="Rhea" id="RHEA-COMP:11060"/>
        <dbReference type="Rhea" id="RHEA-COMP:11605"/>
        <dbReference type="ChEBI" id="CHEBI:15378"/>
        <dbReference type="ChEBI" id="CHEBI:30013"/>
        <dbReference type="ChEBI" id="CHEBI:30616"/>
        <dbReference type="ChEBI" id="CHEBI:61977"/>
        <dbReference type="ChEBI" id="CHEBI:456216"/>
        <dbReference type="EC" id="2.7.11.1"/>
    </reaction>
</comment>
<dbReference type="InterPro" id="IPR025287">
    <property type="entry name" value="WAK_GUB"/>
</dbReference>
<protein>
    <recommendedName>
        <fullName evidence="2">non-specific serine/threonine protein kinase</fullName>
        <ecNumber evidence="2">2.7.11.1</ecNumber>
    </recommendedName>
</protein>
<feature type="domain" description="Wall-associated receptor kinase galacturonan-binding" evidence="8">
    <location>
        <begin position="283"/>
        <end position="347"/>
    </location>
</feature>
<dbReference type="OrthoDB" id="906425at2759"/>
<evidence type="ECO:0000256" key="7">
    <source>
        <dbReference type="SAM" id="SignalP"/>
    </source>
</evidence>
<evidence type="ECO:0000259" key="9">
    <source>
        <dbReference type="Pfam" id="PF14380"/>
    </source>
</evidence>
<feature type="signal peptide" evidence="7">
    <location>
        <begin position="1"/>
        <end position="29"/>
    </location>
</feature>
<evidence type="ECO:0000256" key="6">
    <source>
        <dbReference type="ARBA" id="ARBA00048679"/>
    </source>
</evidence>
<evidence type="ECO:0000256" key="5">
    <source>
        <dbReference type="ARBA" id="ARBA00047899"/>
    </source>
</evidence>
<dbReference type="GO" id="GO:0004674">
    <property type="term" value="F:protein serine/threonine kinase activity"/>
    <property type="evidence" value="ECO:0007669"/>
    <property type="project" value="UniProtKB-EC"/>
</dbReference>
<keyword evidence="4" id="KW-0325">Glycoprotein</keyword>
<evidence type="ECO:0000259" key="8">
    <source>
        <dbReference type="Pfam" id="PF13947"/>
    </source>
</evidence>
<feature type="domain" description="Wall-associated receptor kinase C-terminal" evidence="9">
    <location>
        <begin position="428"/>
        <end position="499"/>
    </location>
</feature>
<keyword evidence="11" id="KW-1185">Reference proteome</keyword>
<dbReference type="Proteomes" id="UP000231279">
    <property type="component" value="Unassembled WGS sequence"/>
</dbReference>
<feature type="chain" id="PRO_5013748707" description="non-specific serine/threonine protein kinase" evidence="7">
    <location>
        <begin position="30"/>
        <end position="531"/>
    </location>
</feature>